<dbReference type="Proteomes" id="UP000689195">
    <property type="component" value="Unassembled WGS sequence"/>
</dbReference>
<gene>
    <name evidence="3" type="ORF">PPENT_87.1.T0550209</name>
</gene>
<feature type="region of interest" description="Disordered" evidence="2">
    <location>
        <begin position="1"/>
        <end position="26"/>
    </location>
</feature>
<name>A0A8S1V7G9_9CILI</name>
<accession>A0A8S1V7G9</accession>
<protein>
    <submittedName>
        <fullName evidence="3">Uncharacterized protein</fullName>
    </submittedName>
</protein>
<reference evidence="3" key="1">
    <citation type="submission" date="2021-01" db="EMBL/GenBank/DDBJ databases">
        <authorList>
            <consortium name="Genoscope - CEA"/>
            <person name="William W."/>
        </authorList>
    </citation>
    <scope>NUCLEOTIDE SEQUENCE</scope>
</reference>
<evidence type="ECO:0000313" key="4">
    <source>
        <dbReference type="Proteomes" id="UP000689195"/>
    </source>
</evidence>
<sequence>MFQGFKKSTSIKSSQESLSKQNSTSLNQEKTLNQLRQKKCDLENIIENYCQRLEQLDLQCRKHISCGRKTAAKCCIREMNTLRKQIEMYHTKINVIIKITIQIETMHEDQELGNLMEQATSLFRNSEELNEQLTNNLQNWQEVQESQIERDNLFKDMEDKWINSQEIDDALNQYEEEIKQEKLIQQFNTVPSQKIQSVKQNQQVQQNQVINAKGDLMLN</sequence>
<evidence type="ECO:0000256" key="1">
    <source>
        <dbReference type="SAM" id="Coils"/>
    </source>
</evidence>
<keyword evidence="1" id="KW-0175">Coiled coil</keyword>
<dbReference type="GO" id="GO:0007034">
    <property type="term" value="P:vacuolar transport"/>
    <property type="evidence" value="ECO:0007669"/>
    <property type="project" value="InterPro"/>
</dbReference>
<dbReference type="AlphaFoldDB" id="A0A8S1V7G9"/>
<dbReference type="OrthoDB" id="306063at2759"/>
<keyword evidence="4" id="KW-1185">Reference proteome</keyword>
<dbReference type="InterPro" id="IPR005024">
    <property type="entry name" value="Snf7_fam"/>
</dbReference>
<comment type="caution">
    <text evidence="3">The sequence shown here is derived from an EMBL/GenBank/DDBJ whole genome shotgun (WGS) entry which is preliminary data.</text>
</comment>
<evidence type="ECO:0000313" key="3">
    <source>
        <dbReference type="EMBL" id="CAD8171779.1"/>
    </source>
</evidence>
<dbReference type="EMBL" id="CAJJDO010000055">
    <property type="protein sequence ID" value="CAD8171779.1"/>
    <property type="molecule type" value="Genomic_DNA"/>
</dbReference>
<dbReference type="Pfam" id="PF03357">
    <property type="entry name" value="Snf7"/>
    <property type="match status" value="1"/>
</dbReference>
<proteinExistence type="predicted"/>
<feature type="coiled-coil region" evidence="1">
    <location>
        <begin position="112"/>
        <end position="184"/>
    </location>
</feature>
<organism evidence="3 4">
    <name type="scientific">Paramecium pentaurelia</name>
    <dbReference type="NCBI Taxonomy" id="43138"/>
    <lineage>
        <taxon>Eukaryota</taxon>
        <taxon>Sar</taxon>
        <taxon>Alveolata</taxon>
        <taxon>Ciliophora</taxon>
        <taxon>Intramacronucleata</taxon>
        <taxon>Oligohymenophorea</taxon>
        <taxon>Peniculida</taxon>
        <taxon>Parameciidae</taxon>
        <taxon>Paramecium</taxon>
    </lineage>
</organism>
<evidence type="ECO:0000256" key="2">
    <source>
        <dbReference type="SAM" id="MobiDB-lite"/>
    </source>
</evidence>